<dbReference type="Proteomes" id="UP000069241">
    <property type="component" value="Chromosome"/>
</dbReference>
<protein>
    <submittedName>
        <fullName evidence="7">Phosphate ABC transporter permease</fullName>
    </submittedName>
</protein>
<dbReference type="PANTHER" id="PTHR43470:SF3">
    <property type="entry name" value="PHOSPHATE TRANSPORT SYSTEM PERMEASE PROTEIN PSTA-RELATED"/>
    <property type="match status" value="1"/>
</dbReference>
<dbReference type="STRING" id="44742.AXF13_01880"/>
<evidence type="ECO:0000313" key="7">
    <source>
        <dbReference type="EMBL" id="AMD88965.1"/>
    </source>
</evidence>
<feature type="transmembrane region" description="Helical" evidence="5">
    <location>
        <begin position="71"/>
        <end position="100"/>
    </location>
</feature>
<name>A0A0X8JHM0_9BACT</name>
<dbReference type="PANTHER" id="PTHR43470">
    <property type="entry name" value="PHOSPHATE TRANSPORT SYSTEM PERMEASE PROTEIN PSTA-RELATED"/>
    <property type="match status" value="1"/>
</dbReference>
<dbReference type="RefSeq" id="WP_062251436.1">
    <property type="nucleotide sequence ID" value="NZ_CP014229.1"/>
</dbReference>
<keyword evidence="5" id="KW-0813">Transport</keyword>
<dbReference type="Gene3D" id="1.10.3720.10">
    <property type="entry name" value="MetI-like"/>
    <property type="match status" value="1"/>
</dbReference>
<dbReference type="PROSITE" id="PS50928">
    <property type="entry name" value="ABC_TM1"/>
    <property type="match status" value="1"/>
</dbReference>
<dbReference type="InterPro" id="IPR035906">
    <property type="entry name" value="MetI-like_sf"/>
</dbReference>
<evidence type="ECO:0000256" key="4">
    <source>
        <dbReference type="ARBA" id="ARBA00023136"/>
    </source>
</evidence>
<evidence type="ECO:0000256" key="1">
    <source>
        <dbReference type="ARBA" id="ARBA00004651"/>
    </source>
</evidence>
<keyword evidence="2 5" id="KW-0812">Transmembrane</keyword>
<dbReference type="GO" id="GO:0005886">
    <property type="term" value="C:plasma membrane"/>
    <property type="evidence" value="ECO:0007669"/>
    <property type="project" value="UniProtKB-SubCell"/>
</dbReference>
<comment type="similarity">
    <text evidence="5">Belongs to the binding-protein-dependent transport system permease family.</text>
</comment>
<dbReference type="GO" id="GO:0055085">
    <property type="term" value="P:transmembrane transport"/>
    <property type="evidence" value="ECO:0007669"/>
    <property type="project" value="InterPro"/>
</dbReference>
<evidence type="ECO:0000256" key="2">
    <source>
        <dbReference type="ARBA" id="ARBA00022692"/>
    </source>
</evidence>
<organism evidence="7 8">
    <name type="scientific">Desulfovibrio fairfieldensis</name>
    <dbReference type="NCBI Taxonomy" id="44742"/>
    <lineage>
        <taxon>Bacteria</taxon>
        <taxon>Pseudomonadati</taxon>
        <taxon>Thermodesulfobacteriota</taxon>
        <taxon>Desulfovibrionia</taxon>
        <taxon>Desulfovibrionales</taxon>
        <taxon>Desulfovibrionaceae</taxon>
        <taxon>Desulfovibrio</taxon>
    </lineage>
</organism>
<dbReference type="AlphaFoldDB" id="A0A0X8JHM0"/>
<dbReference type="KEGG" id="dfi:AXF13_01880"/>
<feature type="transmembrane region" description="Helical" evidence="5">
    <location>
        <begin position="150"/>
        <end position="173"/>
    </location>
</feature>
<comment type="subcellular location">
    <subcellularLocation>
        <location evidence="1 5">Cell membrane</location>
        <topology evidence="1 5">Multi-pass membrane protein</topology>
    </subcellularLocation>
</comment>
<sequence length="300" mass="32014">MLIRRVPSLAPSGAFFRWALRTCALLLILGTGTLLAFLLFKGLPTLGARLFFGDVPALDALLGRQAVWDGLWPACAGTACLVGLTVLLAVFPGVGCGLYLAEFAPKRQAARIRLAMDVLAGTPSIVMGLFGFTLILFLRKTFQTEANTSLFLAAACLALLVLPVLVTTTCEALEAVPKSLRTTATALGFTRRQAARHILLPAVVPGIRGGVILALGRAAEDTAVIMLTGVVANAGLPAGLWGKFEALPFSIFYTAAQYQSQEELLRGFGAALVLLMLASGLLFCARLLENRFHRRWRGES</sequence>
<dbReference type="EMBL" id="CP014229">
    <property type="protein sequence ID" value="AMD88965.1"/>
    <property type="molecule type" value="Genomic_DNA"/>
</dbReference>
<evidence type="ECO:0000259" key="6">
    <source>
        <dbReference type="PROSITE" id="PS50928"/>
    </source>
</evidence>
<evidence type="ECO:0000256" key="5">
    <source>
        <dbReference type="RuleBase" id="RU363032"/>
    </source>
</evidence>
<feature type="transmembrane region" description="Helical" evidence="5">
    <location>
        <begin position="264"/>
        <end position="288"/>
    </location>
</feature>
<proteinExistence type="inferred from homology"/>
<accession>A0A0X8JHM0</accession>
<dbReference type="InterPro" id="IPR000515">
    <property type="entry name" value="MetI-like"/>
</dbReference>
<feature type="domain" description="ABC transmembrane type-1" evidence="6">
    <location>
        <begin position="75"/>
        <end position="283"/>
    </location>
</feature>
<evidence type="ECO:0000313" key="8">
    <source>
        <dbReference type="Proteomes" id="UP000069241"/>
    </source>
</evidence>
<feature type="transmembrane region" description="Helical" evidence="5">
    <location>
        <begin position="112"/>
        <end position="138"/>
    </location>
</feature>
<gene>
    <name evidence="7" type="ORF">AXF13_01880</name>
</gene>
<dbReference type="Pfam" id="PF00528">
    <property type="entry name" value="BPD_transp_1"/>
    <property type="match status" value="1"/>
</dbReference>
<keyword evidence="4 5" id="KW-0472">Membrane</keyword>
<keyword evidence="8" id="KW-1185">Reference proteome</keyword>
<keyword evidence="3 5" id="KW-1133">Transmembrane helix</keyword>
<evidence type="ECO:0000256" key="3">
    <source>
        <dbReference type="ARBA" id="ARBA00022989"/>
    </source>
</evidence>
<dbReference type="SUPFAM" id="SSF161098">
    <property type="entry name" value="MetI-like"/>
    <property type="match status" value="1"/>
</dbReference>
<dbReference type="CDD" id="cd06261">
    <property type="entry name" value="TM_PBP2"/>
    <property type="match status" value="1"/>
</dbReference>
<reference evidence="8" key="1">
    <citation type="submission" date="2016-02" db="EMBL/GenBank/DDBJ databases">
        <authorList>
            <person name="Holder M.E."/>
            <person name="Ajami N.J."/>
            <person name="Petrosino J.F."/>
        </authorList>
    </citation>
    <scope>NUCLEOTIDE SEQUENCE [LARGE SCALE GENOMIC DNA]</scope>
    <source>
        <strain evidence="8">CCUG 45958</strain>
    </source>
</reference>